<comment type="caution">
    <text evidence="1">The sequence shown here is derived from an EMBL/GenBank/DDBJ whole genome shotgun (WGS) entry which is preliminary data.</text>
</comment>
<gene>
    <name evidence="1" type="ORF">C4K68_20190</name>
</gene>
<dbReference type="AlphaFoldDB" id="A0A2S5KKW8"/>
<evidence type="ECO:0000313" key="1">
    <source>
        <dbReference type="EMBL" id="PPC75484.1"/>
    </source>
</evidence>
<dbReference type="Proteomes" id="UP000238196">
    <property type="component" value="Unassembled WGS sequence"/>
</dbReference>
<organism evidence="1 2">
    <name type="scientific">Proteobacteria bacterium 228</name>
    <dbReference type="NCBI Taxonomy" id="2083153"/>
    <lineage>
        <taxon>Bacteria</taxon>
        <taxon>Pseudomonadati</taxon>
        <taxon>Pseudomonadota</taxon>
    </lineage>
</organism>
<reference evidence="1 2" key="1">
    <citation type="submission" date="2018-02" db="EMBL/GenBank/DDBJ databases">
        <title>novel marine gammaproteobacteria from coastal saline agro ecosystem.</title>
        <authorList>
            <person name="Krishnan R."/>
            <person name="Ramesh Kumar N."/>
        </authorList>
    </citation>
    <scope>NUCLEOTIDE SEQUENCE [LARGE SCALE GENOMIC DNA]</scope>
    <source>
        <strain evidence="1 2">228</strain>
    </source>
</reference>
<proteinExistence type="predicted"/>
<evidence type="ECO:0000313" key="2">
    <source>
        <dbReference type="Proteomes" id="UP000238196"/>
    </source>
</evidence>
<dbReference type="Pfam" id="PF08238">
    <property type="entry name" value="Sel1"/>
    <property type="match status" value="2"/>
</dbReference>
<dbReference type="SUPFAM" id="SSF81901">
    <property type="entry name" value="HCP-like"/>
    <property type="match status" value="1"/>
</dbReference>
<sequence>MSSFTAHLFYPLVNGLFHTAWWSHAEKRHHWTMRALRWCAERGHLQAQSQIGHLLYFRGVNVQAKLDGVGFIVRAAEAGDSKAQYQLARIWEQGFQHVGPDLNQARAWYEKAAEQHHPLAISRLISAYSEGGLASSVDAAKVKYWLGVQSQL</sequence>
<accession>A0A2S5KKW8</accession>
<protein>
    <submittedName>
        <fullName evidence="1">Sel1 repeat family protein</fullName>
    </submittedName>
</protein>
<dbReference type="InterPro" id="IPR006597">
    <property type="entry name" value="Sel1-like"/>
</dbReference>
<dbReference type="OrthoDB" id="7024154at2"/>
<dbReference type="InterPro" id="IPR011990">
    <property type="entry name" value="TPR-like_helical_dom_sf"/>
</dbReference>
<dbReference type="EMBL" id="PRLP01000088">
    <property type="protein sequence ID" value="PPC75484.1"/>
    <property type="molecule type" value="Genomic_DNA"/>
</dbReference>
<name>A0A2S5KKW8_9PROT</name>
<dbReference type="Gene3D" id="1.25.40.10">
    <property type="entry name" value="Tetratricopeptide repeat domain"/>
    <property type="match status" value="1"/>
</dbReference>
<dbReference type="SMART" id="SM00671">
    <property type="entry name" value="SEL1"/>
    <property type="match status" value="1"/>
</dbReference>